<protein>
    <submittedName>
        <fullName evidence="1">Uncharacterized protein</fullName>
    </submittedName>
</protein>
<accession>A0A0B7A7Z6</accession>
<organism evidence="1">
    <name type="scientific">Arion vulgaris</name>
    <dbReference type="NCBI Taxonomy" id="1028688"/>
    <lineage>
        <taxon>Eukaryota</taxon>
        <taxon>Metazoa</taxon>
        <taxon>Spiralia</taxon>
        <taxon>Lophotrochozoa</taxon>
        <taxon>Mollusca</taxon>
        <taxon>Gastropoda</taxon>
        <taxon>Heterobranchia</taxon>
        <taxon>Euthyneura</taxon>
        <taxon>Panpulmonata</taxon>
        <taxon>Eupulmonata</taxon>
        <taxon>Stylommatophora</taxon>
        <taxon>Helicina</taxon>
        <taxon>Arionoidea</taxon>
        <taxon>Arionidae</taxon>
        <taxon>Arion</taxon>
    </lineage>
</organism>
<name>A0A0B7A7Z6_9EUPU</name>
<dbReference type="AlphaFoldDB" id="A0A0B7A7Z6"/>
<sequence length="86" mass="9905">MACQELILKTLDSSNVRGTDLDKCQFQTSQIVVFSKTSYNFLFKILSELMQIPNCFIKLNDEAQPLSSADVKYFVKVKVPKHNQWT</sequence>
<gene>
    <name evidence="1" type="primary">ORF98434</name>
</gene>
<dbReference type="EMBL" id="HACG01029230">
    <property type="protein sequence ID" value="CEK76095.1"/>
    <property type="molecule type" value="Transcribed_RNA"/>
</dbReference>
<reference evidence="1" key="1">
    <citation type="submission" date="2014-12" db="EMBL/GenBank/DDBJ databases">
        <title>Insight into the proteome of Arion vulgaris.</title>
        <authorList>
            <person name="Aradska J."/>
            <person name="Bulat T."/>
            <person name="Smidak R."/>
            <person name="Sarate P."/>
            <person name="Gangsoo J."/>
            <person name="Sialana F."/>
            <person name="Bilban M."/>
            <person name="Lubec G."/>
        </authorList>
    </citation>
    <scope>NUCLEOTIDE SEQUENCE</scope>
    <source>
        <tissue evidence="1">Skin</tissue>
    </source>
</reference>
<evidence type="ECO:0000313" key="1">
    <source>
        <dbReference type="EMBL" id="CEK76095.1"/>
    </source>
</evidence>
<proteinExistence type="predicted"/>